<dbReference type="RefSeq" id="XP_003669728.1">
    <property type="nucleotide sequence ID" value="XM_003669680.1"/>
</dbReference>
<evidence type="ECO:0000313" key="4">
    <source>
        <dbReference type="Proteomes" id="UP000000689"/>
    </source>
</evidence>
<dbReference type="Proteomes" id="UP000000689">
    <property type="component" value="Chromosome 4"/>
</dbReference>
<feature type="region of interest" description="Disordered" evidence="1">
    <location>
        <begin position="272"/>
        <end position="299"/>
    </location>
</feature>
<protein>
    <recommendedName>
        <fullName evidence="2">CRIB domain-containing protein</fullName>
    </recommendedName>
</protein>
<feature type="compositionally biased region" description="Low complexity" evidence="1">
    <location>
        <begin position="281"/>
        <end position="291"/>
    </location>
</feature>
<dbReference type="PROSITE" id="PS50108">
    <property type="entry name" value="CRIB"/>
    <property type="match status" value="1"/>
</dbReference>
<dbReference type="eggNOG" id="ENOG502S2B5">
    <property type="taxonomic scope" value="Eukaryota"/>
</dbReference>
<dbReference type="STRING" id="1071378.G0W9M4"/>
<dbReference type="AlphaFoldDB" id="G0W9M4"/>
<reference evidence="3 4" key="1">
    <citation type="journal article" date="2011" name="Proc. Natl. Acad. Sci. U.S.A.">
        <title>Evolutionary erosion of yeast sex chromosomes by mating-type switching accidents.</title>
        <authorList>
            <person name="Gordon J.L."/>
            <person name="Armisen D."/>
            <person name="Proux-Wera E."/>
            <person name="Oheigeartaigh S.S."/>
            <person name="Byrne K.P."/>
            <person name="Wolfe K.H."/>
        </authorList>
    </citation>
    <scope>NUCLEOTIDE SEQUENCE [LARGE SCALE GENOMIC DNA]</scope>
    <source>
        <strain evidence="4">ATCC 10597 / BCRC 20456 / CBS 421 / NBRC 0211 / NRRL Y-12639</strain>
    </source>
</reference>
<evidence type="ECO:0000259" key="2">
    <source>
        <dbReference type="PROSITE" id="PS50108"/>
    </source>
</evidence>
<name>G0W9M4_NAUDC</name>
<dbReference type="InterPro" id="IPR000095">
    <property type="entry name" value="CRIB_dom"/>
</dbReference>
<accession>G0W9M4</accession>
<sequence>MNQNNQMELPQMKSIWLDEDEEVEKLYGGLQAQKFLADENDEDNLDIMVLNSDKPVLDNKRFKNIPINPQFNITNTITTTSTSSGNSKKKQKKKLFQLFGKSNNNNTQSNNTISLKSISSPFAFQHISHAGEKSETKNLRSKSNTSNNNMTIQEEPQQVQIHNLPIFQQNLTVPPRPISTSTATTSSSMYSNNTIATGRILSMSTMATTFLEKTPSSNKLNHYSQQLNNMPMDPNHHSRNKSDTSDMSIDFLKNYSFPTLLEDKPIVNFEPSKEELEDRTNNNNNKNNNNNIAPNSSLNRKSATMKNIRISSSPHLLVSTPELEDKLFTESDIRSIKNHNRRISVDDILRYYNQSGSDASSPILYGYE</sequence>
<dbReference type="KEGG" id="ndi:NDAI_0D01710"/>
<proteinExistence type="predicted"/>
<gene>
    <name evidence="3" type="primary">NDAI0D01710</name>
    <name evidence="3" type="ordered locus">NDAI_0D01710</name>
</gene>
<dbReference type="EMBL" id="HE580270">
    <property type="protein sequence ID" value="CCD24485.1"/>
    <property type="molecule type" value="Genomic_DNA"/>
</dbReference>
<keyword evidence="4" id="KW-1185">Reference proteome</keyword>
<feature type="domain" description="CRIB" evidence="2">
    <location>
        <begin position="118"/>
        <end position="131"/>
    </location>
</feature>
<dbReference type="OMA" id="PFAFQHI"/>
<organism evidence="3 4">
    <name type="scientific">Naumovozyma dairenensis (strain ATCC 10597 / BCRC 20456 / CBS 421 / NBRC 0211 / NRRL Y-12639)</name>
    <name type="common">Saccharomyces dairenensis</name>
    <dbReference type="NCBI Taxonomy" id="1071378"/>
    <lineage>
        <taxon>Eukaryota</taxon>
        <taxon>Fungi</taxon>
        <taxon>Dikarya</taxon>
        <taxon>Ascomycota</taxon>
        <taxon>Saccharomycotina</taxon>
        <taxon>Saccharomycetes</taxon>
        <taxon>Saccharomycetales</taxon>
        <taxon>Saccharomycetaceae</taxon>
        <taxon>Naumovozyma</taxon>
    </lineage>
</organism>
<dbReference type="HOGENOM" id="CLU_045871_0_0_1"/>
<dbReference type="OrthoDB" id="4070688at2759"/>
<evidence type="ECO:0000256" key="1">
    <source>
        <dbReference type="SAM" id="MobiDB-lite"/>
    </source>
</evidence>
<dbReference type="GeneID" id="11494989"/>
<evidence type="ECO:0000313" key="3">
    <source>
        <dbReference type="EMBL" id="CCD24485.1"/>
    </source>
</evidence>